<dbReference type="Gene3D" id="3.30.750.44">
    <property type="match status" value="1"/>
</dbReference>
<dbReference type="Pfam" id="PF03572">
    <property type="entry name" value="Peptidase_S41"/>
    <property type="match status" value="1"/>
</dbReference>
<evidence type="ECO:0000256" key="5">
    <source>
        <dbReference type="ARBA" id="ARBA00022801"/>
    </source>
</evidence>
<proteinExistence type="inferred from homology"/>
<dbReference type="SMART" id="SM00245">
    <property type="entry name" value="TSPc"/>
    <property type="match status" value="1"/>
</dbReference>
<dbReference type="PANTHER" id="PTHR43253:SF1">
    <property type="entry name" value="TRICORN PROTEASE HOMOLOG 2-RELATED"/>
    <property type="match status" value="1"/>
</dbReference>
<dbReference type="PANTHER" id="PTHR43253">
    <property type="entry name" value="TRICORN PROTEASE HOMOLOG 2-RELATED"/>
    <property type="match status" value="1"/>
</dbReference>
<evidence type="ECO:0000313" key="13">
    <source>
        <dbReference type="EMBL" id="PPK94784.1"/>
    </source>
</evidence>
<protein>
    <recommendedName>
        <fullName evidence="7">Tricorn protease homolog</fullName>
        <ecNumber evidence="7">3.4.21.-</ecNumber>
    </recommendedName>
</protein>
<dbReference type="CDD" id="cd07562">
    <property type="entry name" value="Peptidase_S41_TRI"/>
    <property type="match status" value="1"/>
</dbReference>
<feature type="signal peptide" evidence="11">
    <location>
        <begin position="1"/>
        <end position="18"/>
    </location>
</feature>
<dbReference type="InterPro" id="IPR036034">
    <property type="entry name" value="PDZ_sf"/>
</dbReference>
<dbReference type="GO" id="GO:0006508">
    <property type="term" value="P:proteolysis"/>
    <property type="evidence" value="ECO:0007669"/>
    <property type="project" value="UniProtKB-UniRule"/>
</dbReference>
<feature type="active site" description="Charge relay system" evidence="8">
    <location>
        <position position="770"/>
    </location>
</feature>
<feature type="region of interest" description="Disordered" evidence="10">
    <location>
        <begin position="568"/>
        <end position="590"/>
    </location>
</feature>
<dbReference type="Gene3D" id="2.30.42.10">
    <property type="match status" value="1"/>
</dbReference>
<evidence type="ECO:0000256" key="8">
    <source>
        <dbReference type="PIRSR" id="PIRSR036421-1"/>
    </source>
</evidence>
<dbReference type="OrthoDB" id="9815657at2"/>
<evidence type="ECO:0000256" key="3">
    <source>
        <dbReference type="ARBA" id="ARBA00022490"/>
    </source>
</evidence>
<dbReference type="EC" id="3.4.21.-" evidence="7"/>
<feature type="compositionally biased region" description="Basic and acidic residues" evidence="10">
    <location>
        <begin position="568"/>
        <end position="578"/>
    </location>
</feature>
<dbReference type="PROSITE" id="PS50106">
    <property type="entry name" value="PDZ"/>
    <property type="match status" value="1"/>
</dbReference>
<comment type="caution">
    <text evidence="13">The sequence shown here is derived from an EMBL/GenBank/DDBJ whole genome shotgun (WGS) entry which is preliminary data.</text>
</comment>
<dbReference type="Gene3D" id="3.90.226.10">
    <property type="entry name" value="2-enoyl-CoA Hydratase, Chain A, domain 1"/>
    <property type="match status" value="1"/>
</dbReference>
<dbReference type="GO" id="GO:0005737">
    <property type="term" value="C:cytoplasm"/>
    <property type="evidence" value="ECO:0007669"/>
    <property type="project" value="UniProtKB-SubCell"/>
</dbReference>
<dbReference type="SUPFAM" id="SSF50156">
    <property type="entry name" value="PDZ domain-like"/>
    <property type="match status" value="1"/>
</dbReference>
<evidence type="ECO:0000256" key="9">
    <source>
        <dbReference type="PIRSR" id="PIRSR036421-3"/>
    </source>
</evidence>
<dbReference type="Gene3D" id="2.120.10.30">
    <property type="entry name" value="TolB, C-terminal domain"/>
    <property type="match status" value="1"/>
</dbReference>
<dbReference type="Pfam" id="PF14685">
    <property type="entry name" value="PDZ_Tricorn"/>
    <property type="match status" value="1"/>
</dbReference>
<evidence type="ECO:0000256" key="10">
    <source>
        <dbReference type="SAM" id="MobiDB-lite"/>
    </source>
</evidence>
<dbReference type="InterPro" id="IPR029045">
    <property type="entry name" value="ClpP/crotonase-like_dom_sf"/>
</dbReference>
<dbReference type="SUPFAM" id="SSF69304">
    <property type="entry name" value="Tricorn protease N-terminal domain"/>
    <property type="match status" value="1"/>
</dbReference>
<keyword evidence="6 7" id="KW-0720">Serine protease</keyword>
<evidence type="ECO:0000259" key="12">
    <source>
        <dbReference type="PROSITE" id="PS50106"/>
    </source>
</evidence>
<dbReference type="SMART" id="SM00228">
    <property type="entry name" value="PDZ"/>
    <property type="match status" value="1"/>
</dbReference>
<dbReference type="Pfam" id="PF26550">
    <property type="entry name" value="Tricorn_2nd"/>
    <property type="match status" value="1"/>
</dbReference>
<dbReference type="SUPFAM" id="SSF52096">
    <property type="entry name" value="ClpP/crotonase"/>
    <property type="match status" value="1"/>
</dbReference>
<evidence type="ECO:0000313" key="14">
    <source>
        <dbReference type="Proteomes" id="UP000239002"/>
    </source>
</evidence>
<feature type="domain" description="PDZ" evidence="12">
    <location>
        <begin position="777"/>
        <end position="860"/>
    </location>
</feature>
<dbReference type="InterPro" id="IPR005151">
    <property type="entry name" value="Tail-specific_protease"/>
</dbReference>
<dbReference type="Proteomes" id="UP000239002">
    <property type="component" value="Unassembled WGS sequence"/>
</dbReference>
<dbReference type="InterPro" id="IPR029414">
    <property type="entry name" value="Tricorn_PDZ"/>
</dbReference>
<dbReference type="Gene3D" id="2.120.10.60">
    <property type="entry name" value="Tricorn protease N-terminal domain"/>
    <property type="match status" value="2"/>
</dbReference>
<organism evidence="13 14">
    <name type="scientific">Nonlabens xylanidelens</name>
    <dbReference type="NCBI Taxonomy" id="191564"/>
    <lineage>
        <taxon>Bacteria</taxon>
        <taxon>Pseudomonadati</taxon>
        <taxon>Bacteroidota</taxon>
        <taxon>Flavobacteriia</taxon>
        <taxon>Flavobacteriales</taxon>
        <taxon>Flavobacteriaceae</taxon>
        <taxon>Nonlabens</taxon>
    </lineage>
</organism>
<keyword evidence="4 7" id="KW-0645">Protease</keyword>
<dbReference type="Pfam" id="PF26549">
    <property type="entry name" value="Tricorn_N"/>
    <property type="match status" value="1"/>
</dbReference>
<feature type="active site" description="Charge relay system" evidence="8">
    <location>
        <position position="1044"/>
    </location>
</feature>
<feature type="site" description="Transition state stabilizer; via amide nitrogen" evidence="9">
    <location>
        <position position="989"/>
    </location>
</feature>
<dbReference type="RefSeq" id="WP_104515243.1">
    <property type="nucleotide sequence ID" value="NZ_PTJE01000003.1"/>
</dbReference>
<accession>A0A2S6IKM3</accession>
<keyword evidence="3 7" id="KW-0963">Cytoplasm</keyword>
<dbReference type="InterPro" id="IPR001478">
    <property type="entry name" value="PDZ"/>
</dbReference>
<comment type="similarity">
    <text evidence="2 7">Belongs to the peptidase S41B family.</text>
</comment>
<keyword evidence="5 7" id="KW-0378">Hydrolase</keyword>
<evidence type="ECO:0000256" key="2">
    <source>
        <dbReference type="ARBA" id="ARBA00008524"/>
    </source>
</evidence>
<comment type="function">
    <text evidence="7">Degrades oligopeptides.</text>
</comment>
<evidence type="ECO:0000256" key="1">
    <source>
        <dbReference type="ARBA" id="ARBA00004496"/>
    </source>
</evidence>
<gene>
    <name evidence="13" type="ORF">LY01_01536</name>
</gene>
<dbReference type="InterPro" id="IPR028204">
    <property type="entry name" value="Tricorn_C1"/>
</dbReference>
<dbReference type="GO" id="GO:0008236">
    <property type="term" value="F:serine-type peptidase activity"/>
    <property type="evidence" value="ECO:0007669"/>
    <property type="project" value="UniProtKB-UniRule"/>
</dbReference>
<keyword evidence="14" id="KW-1185">Reference proteome</keyword>
<dbReference type="InterPro" id="IPR012393">
    <property type="entry name" value="Tricorn_protease"/>
</dbReference>
<dbReference type="SUPFAM" id="SSF82171">
    <property type="entry name" value="DPP6 N-terminal domain-like"/>
    <property type="match status" value="2"/>
</dbReference>
<dbReference type="InterPro" id="IPR011042">
    <property type="entry name" value="6-blade_b-propeller_TolB-like"/>
</dbReference>
<evidence type="ECO:0000256" key="11">
    <source>
        <dbReference type="SAM" id="SignalP"/>
    </source>
</evidence>
<sequence>MKSIFSWVLLLTMAAVHAQQDAGWLRHNTISPDGSQIVFTYKGDLYKVASQGGDAQQLTFHEAHDYQAVWSKDGKQIAFASNRYGNFDVYVMSANGGAATRLTYHSTDEQPFTFSHDDKEVLFGAVRMDAVNHRQYPTGSQPEVYKVPVTGGRVDQVFTIPAEFLNMSKDGKTILYHDKKGGENIWRKHQESSIARDIWSYDVVTNTHKMLTGYKGEDRMPVFNDKEDAFYYLSESSGNFNIFKVYLADNSKREQLTSFDLHPVRFLSYGNGILSFSQDGKLYTMKEGEAPKKLQVNITTQAISNSDKFISINGGVSEMEVSPNGKEIAFIARGEVFVTSVDESFTKRITNTPEAESFVTWGPEGKSIVYSSERNGKWSIYKTEKTRKEEPFFFASTLIKETAVLENGKDNYLAKYSPDGKKLAFIEDRRTLKIKDVKSGDEVTLMTPKDLFHMRDGDKNFTWSPDSKWLLMDWGLSLNNSEILLLAADGSKRVNLNESGYYDSSPQWVNGGKQMIWFSNRDGLKSYATSGSSQSDVYSMFFIQDAWDEFNLSKEEYALHKEIKKLSDDSKKEDDDKKKDKKKKKEDKGKKKDTIKNLEFDWEEMKDRTKRFTIHSSSLRDAILSKDGSKLYYLTRFEGKLNLWMTDLRTKETKMAIKLNASSGSLQWDKEQKNLFLLSSGSISKIDLGKSKKTGVKISGEMEYDAVAERQAMFDHVWIRTNAIFYHPDFHGIDWNLMKKEYGKHLPYVGNSYEFTELLSEMLGELNVSHAGAGGASITMKNKDATASLGIFMDYNHKTDGIKITEVIKGGPLDKSGFDIKAGMIIEKIDGETVSATKDIAQYLNRKSGKFTLLEINDPESKKNKTITVKPISLGAQNRLLYKRWVKQNEQEVTEKSNGQLGYVHIPGMGDGPYRDIYEKMMGKYFDRKAMIIDTRFNGGGDLVADLAMFFTGTPFITYETEDKIVGGEPTSRWVKPTLAMINEAQYSDGHCFACGYTDLKIGKTVGMPTPGTCSFAGWEGLPDGSYWGVVPISAKDRNGNWMENNQTEPLITVKNMPGKIDNGMDQQLDRAIIELLKDVKE</sequence>
<dbReference type="PIRSF" id="PIRSF036421">
    <property type="entry name" value="Tricorn_protease"/>
    <property type="match status" value="1"/>
</dbReference>
<dbReference type="Pfam" id="PF14684">
    <property type="entry name" value="Tricorn_C1"/>
    <property type="match status" value="1"/>
</dbReference>
<name>A0A2S6IKM3_9FLAO</name>
<comment type="subcellular location">
    <subcellularLocation>
        <location evidence="1 7">Cytoplasm</location>
    </subcellularLocation>
</comment>
<dbReference type="EMBL" id="PTJE01000003">
    <property type="protein sequence ID" value="PPK94784.1"/>
    <property type="molecule type" value="Genomic_DNA"/>
</dbReference>
<feature type="chain" id="PRO_5015447322" description="Tricorn protease homolog" evidence="11">
    <location>
        <begin position="19"/>
        <end position="1082"/>
    </location>
</feature>
<reference evidence="13 14" key="1">
    <citation type="submission" date="2018-02" db="EMBL/GenBank/DDBJ databases">
        <title>Genomic Encyclopedia of Archaeal and Bacterial Type Strains, Phase II (KMG-II): from individual species to whole genera.</title>
        <authorList>
            <person name="Goeker M."/>
        </authorList>
    </citation>
    <scope>NUCLEOTIDE SEQUENCE [LARGE SCALE GENOMIC DNA]</scope>
    <source>
        <strain evidence="13 14">DSM 16809</strain>
    </source>
</reference>
<dbReference type="AlphaFoldDB" id="A0A2S6IKM3"/>
<keyword evidence="11" id="KW-0732">Signal</keyword>
<evidence type="ECO:0000256" key="6">
    <source>
        <dbReference type="ARBA" id="ARBA00022825"/>
    </source>
</evidence>
<evidence type="ECO:0000256" key="4">
    <source>
        <dbReference type="ARBA" id="ARBA00022670"/>
    </source>
</evidence>
<feature type="active site" description="Nucleophile" evidence="8">
    <location>
        <position position="988"/>
    </location>
</feature>
<evidence type="ECO:0000256" key="7">
    <source>
        <dbReference type="PIRNR" id="PIRNR036421"/>
    </source>
</evidence>